<evidence type="ECO:0000256" key="1">
    <source>
        <dbReference type="SAM" id="MobiDB-lite"/>
    </source>
</evidence>
<feature type="region of interest" description="Disordered" evidence="1">
    <location>
        <begin position="1"/>
        <end position="35"/>
    </location>
</feature>
<evidence type="ECO:0000313" key="3">
    <source>
        <dbReference type="EMBL" id="MBB5892313.1"/>
    </source>
</evidence>
<sequence length="727" mass="78821">MTTQLSEDEQPTDGAEAPTADESPAEPPPPAEHDDLEGIRTAQTVYTKITGNVHADKVVFGVTDGAESSRRATGPIGDAEVRAALRWFVAVDGLDQAWESLLRHHCVVLHGPEGIGKRTAALKLLADLRDAGLVGADMTSVSPATSLQQLTRLAFTARGGYLVRDHVLDGSQAQVRAYDARLLVDKLKQVNGYLVITTTETAMGPRSLPELAVTVRPPSPVAVLDGCLESAALNDDVRAQAREHVSRLRSPRDVVQLADRLRQDPSQAFEALRSTARRQLEDWTSGQLTKKDVFTVVTLALVGAQPEPVLDVLVAMLLEQTRVAVADREQAPHTDPHTEVMVQRNRDHHLYTVAPAESGYGRRLRFRSPELRDLTLAELHERFAYELWEPVRRFFGGLVELGLGPEVTGELAFGLARLARCDFGDVYGSFLDRWAGGVALERSTAAMALWFMSDDDRIASLALRTAMNWGENRGLNRAITSAVALGGPLGLRFPGESMRRLCFLALRAQRIGAVARMSLAFLFANAAERDTTSAAEVLTMVRDELAKAAGPGARVSRHTGAAPAVTVADPLIDSQSDDDASGDERYERGWTIRVARAARHMVVAVLGAPQLSSDDPVSALVLRTQPANVEVLGELWADVLCSAPHRAGAIDALRRTLRALEHDSAAAPVVARLGAAIRAEMPEPHRRLRIPELKRAMTDGRVRPQVPRVLVTTLLAAIGGDTTESRS</sequence>
<proteinExistence type="predicted"/>
<feature type="domain" description="Novel STAND NTPase 3" evidence="2">
    <location>
        <begin position="88"/>
        <end position="133"/>
    </location>
</feature>
<dbReference type="SUPFAM" id="SSF52540">
    <property type="entry name" value="P-loop containing nucleoside triphosphate hydrolases"/>
    <property type="match status" value="1"/>
</dbReference>
<gene>
    <name evidence="3" type="ORF">BJ998_003509</name>
</gene>
<dbReference type="EMBL" id="JACHIR010000001">
    <property type="protein sequence ID" value="MBB5892313.1"/>
    <property type="molecule type" value="Genomic_DNA"/>
</dbReference>
<organism evidence="3 4">
    <name type="scientific">Kutzneria kofuensis</name>
    <dbReference type="NCBI Taxonomy" id="103725"/>
    <lineage>
        <taxon>Bacteria</taxon>
        <taxon>Bacillati</taxon>
        <taxon>Actinomycetota</taxon>
        <taxon>Actinomycetes</taxon>
        <taxon>Pseudonocardiales</taxon>
        <taxon>Pseudonocardiaceae</taxon>
        <taxon>Kutzneria</taxon>
    </lineage>
</organism>
<dbReference type="Pfam" id="PF20720">
    <property type="entry name" value="nSTAND3"/>
    <property type="match status" value="1"/>
</dbReference>
<dbReference type="Proteomes" id="UP000585638">
    <property type="component" value="Unassembled WGS sequence"/>
</dbReference>
<name>A0A7W9NHN3_9PSEU</name>
<evidence type="ECO:0000259" key="2">
    <source>
        <dbReference type="Pfam" id="PF20720"/>
    </source>
</evidence>
<evidence type="ECO:0000313" key="4">
    <source>
        <dbReference type="Proteomes" id="UP000585638"/>
    </source>
</evidence>
<dbReference type="RefSeq" id="WP_184862968.1">
    <property type="nucleotide sequence ID" value="NZ_BAAAWY010000003.1"/>
</dbReference>
<keyword evidence="4" id="KW-1185">Reference proteome</keyword>
<dbReference type="InterPro" id="IPR027417">
    <property type="entry name" value="P-loop_NTPase"/>
</dbReference>
<feature type="compositionally biased region" description="Acidic residues" evidence="1">
    <location>
        <begin position="1"/>
        <end position="11"/>
    </location>
</feature>
<reference evidence="3 4" key="1">
    <citation type="submission" date="2020-08" db="EMBL/GenBank/DDBJ databases">
        <title>Sequencing the genomes of 1000 actinobacteria strains.</title>
        <authorList>
            <person name="Klenk H.-P."/>
        </authorList>
    </citation>
    <scope>NUCLEOTIDE SEQUENCE [LARGE SCALE GENOMIC DNA]</scope>
    <source>
        <strain evidence="3 4">DSM 43851</strain>
    </source>
</reference>
<dbReference type="InterPro" id="IPR049050">
    <property type="entry name" value="nSTAND3"/>
</dbReference>
<dbReference type="AlphaFoldDB" id="A0A7W9NHN3"/>
<accession>A0A7W9NHN3</accession>
<comment type="caution">
    <text evidence="3">The sequence shown here is derived from an EMBL/GenBank/DDBJ whole genome shotgun (WGS) entry which is preliminary data.</text>
</comment>
<protein>
    <recommendedName>
        <fullName evidence="2">Novel STAND NTPase 3 domain-containing protein</fullName>
    </recommendedName>
</protein>